<reference evidence="4" key="1">
    <citation type="submission" date="2016-04" db="EMBL/GenBank/DDBJ databases">
        <authorList>
            <person name="Nguyen H.D."/>
            <person name="Samba Siva P."/>
            <person name="Cullis J."/>
            <person name="Levesque C.A."/>
            <person name="Hambleton S."/>
        </authorList>
    </citation>
    <scope>NUCLEOTIDE SEQUENCE</scope>
    <source>
        <strain evidence="4">DAOMC 236426</strain>
    </source>
</reference>
<accession>A0A8X7SXB3</accession>
<evidence type="ECO:0000256" key="2">
    <source>
        <dbReference type="SAM" id="Phobius"/>
    </source>
</evidence>
<feature type="region of interest" description="Disordered" evidence="1">
    <location>
        <begin position="293"/>
        <end position="341"/>
    </location>
</feature>
<sequence>MLHRHSQPAATRRARISTLALALAFLLVAHLPATTLAQKETKEHDGSHASSSAHHADPSSSSSSSSSSSKPKEDDKAATTSAASNTTTTIITPLAPVDIPTFTQCEPALLNASLSANPALNAHDLSIRVSLPNGTEYFTETVKGSGKNASPTPFVWTWTAVDLVAGSQFVLSLNQTSGKKPSKKDDGKTPHELVLLPPTSYTVAPSSTNQTACLQEAADTNHKGRRHRAAQRGANEVKIIGSVIGSFLGLLLLLIGLMAYRRRREAKRLAASGVQQDYDDFEDFDERGNRSTAMRGASSLSLRNVGSNQGVSNGGGNNGGTGIRGGVAQAEDQQPQRRNMQRAAGYKYMSRMVGGLLEPEPSSSHSSAELAPSASHAANLYRPSPHEYGGGGYGYGITAAPATAGSAGMRRIESDESAEMDPFANRQRIAGRGHHANSPSLTTALPSPGTGARERRGSQQQDPSLAAHLLPHHNDGDDDDDDDDDEEAIGARRKEPLPTYRESSAGRKKRSNATAAGANKSRLGADGRVQEGVVVSVRPPRYQDEWRASLGEGQGQGQGSPQPYEGGSAGQSTMAWQGQGQSQQGQGQGR</sequence>
<feature type="signal peptide" evidence="3">
    <location>
        <begin position="1"/>
        <end position="37"/>
    </location>
</feature>
<keyword evidence="2" id="KW-0472">Membrane</keyword>
<dbReference type="Proteomes" id="UP000077684">
    <property type="component" value="Unassembled WGS sequence"/>
</dbReference>
<feature type="transmembrane region" description="Helical" evidence="2">
    <location>
        <begin position="239"/>
        <end position="260"/>
    </location>
</feature>
<keyword evidence="2" id="KW-0812">Transmembrane</keyword>
<keyword evidence="3" id="KW-0732">Signal</keyword>
<evidence type="ECO:0000313" key="4">
    <source>
        <dbReference type="EMBL" id="KAE8248388.1"/>
    </source>
</evidence>
<keyword evidence="5" id="KW-1185">Reference proteome</keyword>
<feature type="region of interest" description="Disordered" evidence="1">
    <location>
        <begin position="39"/>
        <end position="84"/>
    </location>
</feature>
<feature type="compositionally biased region" description="Low complexity" evidence="1">
    <location>
        <begin position="577"/>
        <end position="590"/>
    </location>
</feature>
<dbReference type="EMBL" id="LWDE02000359">
    <property type="protein sequence ID" value="KAE8248388.1"/>
    <property type="molecule type" value="Genomic_DNA"/>
</dbReference>
<dbReference type="AlphaFoldDB" id="A0A8X7SXB3"/>
<comment type="caution">
    <text evidence="4">The sequence shown here is derived from an EMBL/GenBank/DDBJ whole genome shotgun (WGS) entry which is preliminary data.</text>
</comment>
<reference evidence="4" key="2">
    <citation type="journal article" date="2019" name="IMA Fungus">
        <title>Genome sequencing and comparison of five Tilletia species to identify candidate genes for the detection of regulated species infecting wheat.</title>
        <authorList>
            <person name="Nguyen H.D.T."/>
            <person name="Sultana T."/>
            <person name="Kesanakurti P."/>
            <person name="Hambleton S."/>
        </authorList>
    </citation>
    <scope>NUCLEOTIDE SEQUENCE</scope>
    <source>
        <strain evidence="4">DAOMC 236426</strain>
    </source>
</reference>
<organism evidence="4 5">
    <name type="scientific">Tilletia controversa</name>
    <name type="common">dwarf bunt fungus</name>
    <dbReference type="NCBI Taxonomy" id="13291"/>
    <lineage>
        <taxon>Eukaryota</taxon>
        <taxon>Fungi</taxon>
        <taxon>Dikarya</taxon>
        <taxon>Basidiomycota</taxon>
        <taxon>Ustilaginomycotina</taxon>
        <taxon>Exobasidiomycetes</taxon>
        <taxon>Tilletiales</taxon>
        <taxon>Tilletiaceae</taxon>
        <taxon>Tilletia</taxon>
    </lineage>
</organism>
<evidence type="ECO:0008006" key="6">
    <source>
        <dbReference type="Google" id="ProtNLM"/>
    </source>
</evidence>
<gene>
    <name evidence="4" type="ORF">A4X06_0g3754</name>
</gene>
<feature type="compositionally biased region" description="Acidic residues" evidence="1">
    <location>
        <begin position="476"/>
        <end position="488"/>
    </location>
</feature>
<feature type="region of interest" description="Disordered" evidence="1">
    <location>
        <begin position="430"/>
        <end position="590"/>
    </location>
</feature>
<evidence type="ECO:0000256" key="3">
    <source>
        <dbReference type="SAM" id="SignalP"/>
    </source>
</evidence>
<proteinExistence type="predicted"/>
<feature type="compositionally biased region" description="Gly residues" evidence="1">
    <location>
        <begin position="312"/>
        <end position="325"/>
    </location>
</feature>
<keyword evidence="2" id="KW-1133">Transmembrane helix</keyword>
<name>A0A8X7SXB3_9BASI</name>
<feature type="chain" id="PRO_5036475744" description="Mid2 domain-containing protein" evidence="3">
    <location>
        <begin position="38"/>
        <end position="590"/>
    </location>
</feature>
<feature type="compositionally biased region" description="Low complexity" evidence="1">
    <location>
        <begin position="48"/>
        <end position="69"/>
    </location>
</feature>
<protein>
    <recommendedName>
        <fullName evidence="6">Mid2 domain-containing protein</fullName>
    </recommendedName>
</protein>
<evidence type="ECO:0000256" key="1">
    <source>
        <dbReference type="SAM" id="MobiDB-lite"/>
    </source>
</evidence>
<evidence type="ECO:0000313" key="5">
    <source>
        <dbReference type="Proteomes" id="UP000077684"/>
    </source>
</evidence>